<dbReference type="SUPFAM" id="SSF56601">
    <property type="entry name" value="beta-lactamase/transpeptidase-like"/>
    <property type="match status" value="1"/>
</dbReference>
<accession>A0ABY2BVE5</accession>
<evidence type="ECO:0000259" key="1">
    <source>
        <dbReference type="Pfam" id="PF00144"/>
    </source>
</evidence>
<keyword evidence="3" id="KW-1185">Reference proteome</keyword>
<dbReference type="InterPro" id="IPR001466">
    <property type="entry name" value="Beta-lactam-related"/>
</dbReference>
<comment type="caution">
    <text evidence="2">The sequence shown here is derived from an EMBL/GenBank/DDBJ whole genome shotgun (WGS) entry which is preliminary data.</text>
</comment>
<organism evidence="2 3">
    <name type="scientific">Kribbella orskensis</name>
    <dbReference type="NCBI Taxonomy" id="2512216"/>
    <lineage>
        <taxon>Bacteria</taxon>
        <taxon>Bacillati</taxon>
        <taxon>Actinomycetota</taxon>
        <taxon>Actinomycetes</taxon>
        <taxon>Propionibacteriales</taxon>
        <taxon>Kribbellaceae</taxon>
        <taxon>Kribbella</taxon>
    </lineage>
</organism>
<protein>
    <submittedName>
        <fullName evidence="2">CubicO group peptidase (Beta-lactamase class C family)</fullName>
    </submittedName>
</protein>
<dbReference type="Proteomes" id="UP000295818">
    <property type="component" value="Unassembled WGS sequence"/>
</dbReference>
<gene>
    <name evidence="2" type="ORF">EV644_102498</name>
</gene>
<evidence type="ECO:0000313" key="3">
    <source>
        <dbReference type="Proteomes" id="UP000295818"/>
    </source>
</evidence>
<dbReference type="Pfam" id="PF00144">
    <property type="entry name" value="Beta-lactamase"/>
    <property type="match status" value="1"/>
</dbReference>
<evidence type="ECO:0000313" key="2">
    <source>
        <dbReference type="EMBL" id="TCO29778.1"/>
    </source>
</evidence>
<sequence>MSATALDSFVAALDASDQEIQTLMLLRHGHVVLAEEWTPYRLRDRHLLFSVSKSFTSMGIGLLVEDGKLSVDDKVVSFFDADDLPDKISDNLAAMEIRHLLTMTTGHSQDTVEALSRDRRMVRIFLDLEVEHEPGTVFVYNTGATYLLSAILQKITGETLLDYLRPRLFEPLGASEATWEISREGITKGGWGLSLSTESLARFGQLLLQRGSWDGQQLVPASWIDAATSKQVPNNQDNPDWQQGYGYQFWRSRHDTYRGDGAFGQYCLIFPEHDAALIITSASPDMQATLDVVWEHLLPALQAESGADLARPAKLEIPAPAGKAPSGDGRTYRFDPSVASLSAVRLDPDGTGTFTFEVSSHDFDTTVPPGTTQDVVCAPGDWRELTDDLVDPPQRMVTNASTDNDAFVATFRYLETPYVATFTCRPDGDSLTIDVRYNVSFGPTEFTLHSL</sequence>
<dbReference type="PANTHER" id="PTHR43283:SF7">
    <property type="entry name" value="BETA-LACTAMASE-RELATED DOMAIN-CONTAINING PROTEIN"/>
    <property type="match status" value="1"/>
</dbReference>
<dbReference type="InterPro" id="IPR012338">
    <property type="entry name" value="Beta-lactam/transpept-like"/>
</dbReference>
<feature type="domain" description="Beta-lactamase-related" evidence="1">
    <location>
        <begin position="23"/>
        <end position="285"/>
    </location>
</feature>
<dbReference type="Gene3D" id="3.40.710.10">
    <property type="entry name" value="DD-peptidase/beta-lactamase superfamily"/>
    <property type="match status" value="1"/>
</dbReference>
<proteinExistence type="predicted"/>
<dbReference type="InterPro" id="IPR050789">
    <property type="entry name" value="Diverse_Enzym_Activities"/>
</dbReference>
<reference evidence="2 3" key="1">
    <citation type="journal article" date="2015" name="Stand. Genomic Sci.">
        <title>Genomic Encyclopedia of Bacterial and Archaeal Type Strains, Phase III: the genomes of soil and plant-associated and newly described type strains.</title>
        <authorList>
            <person name="Whitman W.B."/>
            <person name="Woyke T."/>
            <person name="Klenk H.P."/>
            <person name="Zhou Y."/>
            <person name="Lilburn T.G."/>
            <person name="Beck B.J."/>
            <person name="De Vos P."/>
            <person name="Vandamme P."/>
            <person name="Eisen J.A."/>
            <person name="Garrity G."/>
            <person name="Hugenholtz P."/>
            <person name="Kyrpides N.C."/>
        </authorList>
    </citation>
    <scope>NUCLEOTIDE SEQUENCE [LARGE SCALE GENOMIC DNA]</scope>
    <source>
        <strain evidence="2 3">VKM Ac-2538</strain>
    </source>
</reference>
<dbReference type="EMBL" id="SLWM01000002">
    <property type="protein sequence ID" value="TCO29778.1"/>
    <property type="molecule type" value="Genomic_DNA"/>
</dbReference>
<name>A0ABY2BVE5_9ACTN</name>
<dbReference type="PANTHER" id="PTHR43283">
    <property type="entry name" value="BETA-LACTAMASE-RELATED"/>
    <property type="match status" value="1"/>
</dbReference>